<reference evidence="2 3" key="2">
    <citation type="submission" date="2020-02" db="EMBL/GenBank/DDBJ databases">
        <title>Genome sequences of Thiorhodococcus mannitoliphagus and Thiorhodococcus minor, purple sulfur photosynthetic bacteria in the gammaproteobacterial family, Chromatiaceae.</title>
        <authorList>
            <person name="Aviles F.A."/>
            <person name="Meyer T.E."/>
            <person name="Kyndt J.A."/>
        </authorList>
    </citation>
    <scope>NUCLEOTIDE SEQUENCE [LARGE SCALE GENOMIC DNA]</scope>
    <source>
        <strain evidence="2 3">DSM 18266</strain>
    </source>
</reference>
<evidence type="ECO:0000313" key="2">
    <source>
        <dbReference type="EMBL" id="NEX22614.1"/>
    </source>
</evidence>
<evidence type="ECO:0000313" key="3">
    <source>
        <dbReference type="Proteomes" id="UP000471640"/>
    </source>
</evidence>
<name>A0A6P1E3K9_9GAMM</name>
<proteinExistence type="predicted"/>
<comment type="caution">
    <text evidence="2">The sequence shown here is derived from an EMBL/GenBank/DDBJ whole genome shotgun (WGS) entry which is preliminary data.</text>
</comment>
<dbReference type="PROSITE" id="PS50293">
    <property type="entry name" value="TPR_REGION"/>
    <property type="match status" value="1"/>
</dbReference>
<keyword evidence="3" id="KW-1185">Reference proteome</keyword>
<organism evidence="2 3">
    <name type="scientific">Thiorhodococcus mannitoliphagus</name>
    <dbReference type="NCBI Taxonomy" id="329406"/>
    <lineage>
        <taxon>Bacteria</taxon>
        <taxon>Pseudomonadati</taxon>
        <taxon>Pseudomonadota</taxon>
        <taxon>Gammaproteobacteria</taxon>
        <taxon>Chromatiales</taxon>
        <taxon>Chromatiaceae</taxon>
        <taxon>Thiorhodococcus</taxon>
    </lineage>
</organism>
<dbReference type="SMART" id="SM00028">
    <property type="entry name" value="TPR"/>
    <property type="match status" value="2"/>
</dbReference>
<dbReference type="AlphaFoldDB" id="A0A6P1E3K9"/>
<dbReference type="Gene3D" id="1.25.40.10">
    <property type="entry name" value="Tetratricopeptide repeat domain"/>
    <property type="match status" value="1"/>
</dbReference>
<protein>
    <submittedName>
        <fullName evidence="2">Tetratricopeptide repeat protein</fullName>
    </submittedName>
</protein>
<keyword evidence="1" id="KW-0802">TPR repeat</keyword>
<dbReference type="EMBL" id="JAAIJR010000112">
    <property type="protein sequence ID" value="NEX22614.1"/>
    <property type="molecule type" value="Genomic_DNA"/>
</dbReference>
<dbReference type="InterPro" id="IPR019734">
    <property type="entry name" value="TPR_rpt"/>
</dbReference>
<evidence type="ECO:0000256" key="1">
    <source>
        <dbReference type="PROSITE-ProRule" id="PRU00339"/>
    </source>
</evidence>
<accession>A0A6P1E3K9</accession>
<dbReference type="InterPro" id="IPR011990">
    <property type="entry name" value="TPR-like_helical_dom_sf"/>
</dbReference>
<dbReference type="RefSeq" id="WP_164655711.1">
    <property type="nucleotide sequence ID" value="NZ_JAAIJR010000112.1"/>
</dbReference>
<dbReference type="SUPFAM" id="SSF48452">
    <property type="entry name" value="TPR-like"/>
    <property type="match status" value="1"/>
</dbReference>
<feature type="repeat" description="TPR" evidence="1">
    <location>
        <begin position="157"/>
        <end position="190"/>
    </location>
</feature>
<reference evidence="3" key="1">
    <citation type="journal article" date="2020" name="Microbiol. Resour. Announc.">
        <title>Draft Genome Sequences of Thiorhodococcus mannitoliphagus and Thiorhodococcus minor, Purple Sulfur Photosynthetic Bacteria in the Gammaproteobacterial Family Chromatiaceae.</title>
        <authorList>
            <person name="Aviles F.A."/>
            <person name="Meyer T.E."/>
            <person name="Kyndt J.A."/>
        </authorList>
    </citation>
    <scope>NUCLEOTIDE SEQUENCE [LARGE SCALE GENOMIC DNA]</scope>
    <source>
        <strain evidence="3">DSM 18266</strain>
    </source>
</reference>
<dbReference type="PROSITE" id="PS50005">
    <property type="entry name" value="TPR"/>
    <property type="match status" value="2"/>
</dbReference>
<feature type="repeat" description="TPR" evidence="1">
    <location>
        <begin position="123"/>
        <end position="156"/>
    </location>
</feature>
<gene>
    <name evidence="2" type="ORF">G3480_20280</name>
</gene>
<sequence>MYHLTKRKFILISVATLFSISMNDSRANNPHASTGELRKLPDWCLHHPSVVGRGDPSLVKDPTLTRIHASGCGGVHHYCWALVQANRGDIARNSRDRAVNYKLAIPNIEYTLHSSTQSCLLLPTIYMKLGELQAKLGDYSRAVSSYRRVIGKQPQLAMAYYGLSNVYIRQDQYDKAITILESGIKANPNSVPLKKHLERIKLERDEKKVQLKAGSQ</sequence>
<dbReference type="Proteomes" id="UP000471640">
    <property type="component" value="Unassembled WGS sequence"/>
</dbReference>
<dbReference type="Pfam" id="PF14559">
    <property type="entry name" value="TPR_19"/>
    <property type="match status" value="1"/>
</dbReference>